<gene>
    <name evidence="4" type="ORF">OM075_22085</name>
</gene>
<dbReference type="SUPFAM" id="SSF48452">
    <property type="entry name" value="TPR-like"/>
    <property type="match status" value="1"/>
</dbReference>
<evidence type="ECO:0000256" key="2">
    <source>
        <dbReference type="ARBA" id="ARBA00022803"/>
    </source>
</evidence>
<protein>
    <submittedName>
        <fullName evidence="4">Tetratricopeptide repeat protein</fullName>
    </submittedName>
</protein>
<evidence type="ECO:0000313" key="5">
    <source>
        <dbReference type="Proteomes" id="UP001209229"/>
    </source>
</evidence>
<dbReference type="EMBL" id="JAPDPJ010000086">
    <property type="protein sequence ID" value="MCW3789170.1"/>
    <property type="molecule type" value="Genomic_DNA"/>
</dbReference>
<organism evidence="4 5">
    <name type="scientific">Plebeiibacterium sediminum</name>
    <dbReference type="NCBI Taxonomy" id="2992112"/>
    <lineage>
        <taxon>Bacteria</taxon>
        <taxon>Pseudomonadati</taxon>
        <taxon>Bacteroidota</taxon>
        <taxon>Bacteroidia</taxon>
        <taxon>Marinilabiliales</taxon>
        <taxon>Marinilabiliaceae</taxon>
        <taxon>Plebeiibacterium</taxon>
    </lineage>
</organism>
<dbReference type="InterPro" id="IPR019734">
    <property type="entry name" value="TPR_rpt"/>
</dbReference>
<keyword evidence="1" id="KW-0677">Repeat</keyword>
<dbReference type="AlphaFoldDB" id="A0AAE3M988"/>
<evidence type="ECO:0000256" key="3">
    <source>
        <dbReference type="PROSITE-ProRule" id="PRU00339"/>
    </source>
</evidence>
<dbReference type="PANTHER" id="PTHR44943">
    <property type="entry name" value="CELLULOSE SYNTHASE OPERON PROTEIN C"/>
    <property type="match status" value="1"/>
</dbReference>
<keyword evidence="5" id="KW-1185">Reference proteome</keyword>
<dbReference type="InterPro" id="IPR011990">
    <property type="entry name" value="TPR-like_helical_dom_sf"/>
</dbReference>
<accession>A0AAE3M988</accession>
<dbReference type="Pfam" id="PF13181">
    <property type="entry name" value="TPR_8"/>
    <property type="match status" value="1"/>
</dbReference>
<dbReference type="Proteomes" id="UP001209229">
    <property type="component" value="Unassembled WGS sequence"/>
</dbReference>
<proteinExistence type="predicted"/>
<comment type="caution">
    <text evidence="4">The sequence shown here is derived from an EMBL/GenBank/DDBJ whole genome shotgun (WGS) entry which is preliminary data.</text>
</comment>
<evidence type="ECO:0000313" key="4">
    <source>
        <dbReference type="EMBL" id="MCW3789170.1"/>
    </source>
</evidence>
<sequence length="252" mass="29312">METLKIIHFCRKMPNTSLFLFLKQSFTKSKLLDFKNFKSLVFDDFLSKSRFVIILFLISITLSTNAQDAHYKALSEAFKVSYAKETAKDYIGAIDVLNKVYEEDSYEINLRMGWLNYLNGLHVEAIKYYKQAIKLKPFAIEPKFGICYPLNASNNVNELIKYYNQALEIAPNNTYALYQLGMVYFNLNQYEKAEKYFGKVVDLFPFDYDGLIMLAHTSFHLKKVREAKVLYHKVLLYNPGDKAATESLKLLD</sequence>
<dbReference type="PANTHER" id="PTHR44943:SF8">
    <property type="entry name" value="TPR REPEAT-CONTAINING PROTEIN MJ0263"/>
    <property type="match status" value="1"/>
</dbReference>
<dbReference type="PROSITE" id="PS50293">
    <property type="entry name" value="TPR_REGION"/>
    <property type="match status" value="1"/>
</dbReference>
<dbReference type="InterPro" id="IPR051685">
    <property type="entry name" value="Ycf3/AcsC/BcsC/TPR_MFPF"/>
</dbReference>
<dbReference type="SMART" id="SM00028">
    <property type="entry name" value="TPR"/>
    <property type="match status" value="3"/>
</dbReference>
<dbReference type="Gene3D" id="1.25.40.10">
    <property type="entry name" value="Tetratricopeptide repeat domain"/>
    <property type="match status" value="1"/>
</dbReference>
<evidence type="ECO:0000256" key="1">
    <source>
        <dbReference type="ARBA" id="ARBA00022737"/>
    </source>
</evidence>
<feature type="repeat" description="TPR" evidence="3">
    <location>
        <begin position="174"/>
        <end position="207"/>
    </location>
</feature>
<dbReference type="PROSITE" id="PS50005">
    <property type="entry name" value="TPR"/>
    <property type="match status" value="1"/>
</dbReference>
<dbReference type="Pfam" id="PF00515">
    <property type="entry name" value="TPR_1"/>
    <property type="match status" value="1"/>
</dbReference>
<name>A0AAE3M988_9BACT</name>
<dbReference type="RefSeq" id="WP_301192728.1">
    <property type="nucleotide sequence ID" value="NZ_JAPDPJ010000086.1"/>
</dbReference>
<reference evidence="4" key="1">
    <citation type="submission" date="2022-10" db="EMBL/GenBank/DDBJ databases">
        <authorList>
            <person name="Yu W.X."/>
        </authorList>
    </citation>
    <scope>NUCLEOTIDE SEQUENCE</scope>
    <source>
        <strain evidence="4">AAT</strain>
    </source>
</reference>
<keyword evidence="2 3" id="KW-0802">TPR repeat</keyword>